<dbReference type="InterPro" id="IPR058031">
    <property type="entry name" value="AAA_lid_NorR"/>
</dbReference>
<evidence type="ECO:0000259" key="6">
    <source>
        <dbReference type="PROSITE" id="PS50045"/>
    </source>
</evidence>
<dbReference type="PROSITE" id="PS00676">
    <property type="entry name" value="SIGMA54_INTERACT_2"/>
    <property type="match status" value="1"/>
</dbReference>
<keyword evidence="4" id="KW-0238">DNA-binding</keyword>
<dbReference type="InterPro" id="IPR029016">
    <property type="entry name" value="GAF-like_dom_sf"/>
</dbReference>
<dbReference type="Pfam" id="PF25601">
    <property type="entry name" value="AAA_lid_14"/>
    <property type="match status" value="1"/>
</dbReference>
<dbReference type="SUPFAM" id="SSF46689">
    <property type="entry name" value="Homeodomain-like"/>
    <property type="match status" value="1"/>
</dbReference>
<dbReference type="Pfam" id="PF00158">
    <property type="entry name" value="Sigma54_activat"/>
    <property type="match status" value="1"/>
</dbReference>
<dbReference type="GeneID" id="98404017"/>
<gene>
    <name evidence="7" type="ORF">F7R26_024070</name>
</gene>
<dbReference type="GO" id="GO:0005524">
    <property type="term" value="F:ATP binding"/>
    <property type="evidence" value="ECO:0007669"/>
    <property type="project" value="UniProtKB-KW"/>
</dbReference>
<keyword evidence="1" id="KW-0547">Nucleotide-binding</keyword>
<dbReference type="SUPFAM" id="SSF52540">
    <property type="entry name" value="P-loop containing nucleoside triphosphate hydrolases"/>
    <property type="match status" value="1"/>
</dbReference>
<dbReference type="Pfam" id="PF01590">
    <property type="entry name" value="GAF"/>
    <property type="match status" value="1"/>
</dbReference>
<dbReference type="Gene3D" id="1.10.10.60">
    <property type="entry name" value="Homeodomain-like"/>
    <property type="match status" value="1"/>
</dbReference>
<dbReference type="GO" id="GO:0006355">
    <property type="term" value="P:regulation of DNA-templated transcription"/>
    <property type="evidence" value="ECO:0007669"/>
    <property type="project" value="InterPro"/>
</dbReference>
<dbReference type="InterPro" id="IPR002197">
    <property type="entry name" value="HTH_Fis"/>
</dbReference>
<dbReference type="InterPro" id="IPR003593">
    <property type="entry name" value="AAA+_ATPase"/>
</dbReference>
<reference evidence="7 8" key="1">
    <citation type="submission" date="2020-10" db="EMBL/GenBank/DDBJ databases">
        <title>Complete genome sequence of Cupriavidus basilensis CCUG 49340T.</title>
        <authorList>
            <person name="Salva-Serra F."/>
            <person name="Donoso R.A."/>
            <person name="Cho K.H."/>
            <person name="Yoo J.A."/>
            <person name="Lee K."/>
            <person name="Yoon S.-H."/>
            <person name="Perez-Pantoja D."/>
            <person name="Moore E.R.B."/>
        </authorList>
    </citation>
    <scope>NUCLEOTIDE SEQUENCE [LARGE SCALE GENOMIC DNA]</scope>
    <source>
        <strain evidence="8">CCUG 49340</strain>
    </source>
</reference>
<dbReference type="Gene3D" id="1.10.8.60">
    <property type="match status" value="1"/>
</dbReference>
<dbReference type="PANTHER" id="PTHR32071">
    <property type="entry name" value="TRANSCRIPTIONAL REGULATORY PROTEIN"/>
    <property type="match status" value="1"/>
</dbReference>
<evidence type="ECO:0000256" key="2">
    <source>
        <dbReference type="ARBA" id="ARBA00022840"/>
    </source>
</evidence>
<keyword evidence="2" id="KW-0067">ATP-binding</keyword>
<proteinExistence type="predicted"/>
<dbReference type="EMBL" id="CP062804">
    <property type="protein sequence ID" value="QOT80519.1"/>
    <property type="molecule type" value="Genomic_DNA"/>
</dbReference>
<dbReference type="SUPFAM" id="SSF55781">
    <property type="entry name" value="GAF domain-like"/>
    <property type="match status" value="1"/>
</dbReference>
<evidence type="ECO:0000256" key="4">
    <source>
        <dbReference type="ARBA" id="ARBA00023125"/>
    </source>
</evidence>
<name>A0A7M2H8B4_9BURK</name>
<dbReference type="GO" id="GO:0043565">
    <property type="term" value="F:sequence-specific DNA binding"/>
    <property type="evidence" value="ECO:0007669"/>
    <property type="project" value="InterPro"/>
</dbReference>
<evidence type="ECO:0000256" key="5">
    <source>
        <dbReference type="ARBA" id="ARBA00023163"/>
    </source>
</evidence>
<dbReference type="InterPro" id="IPR003018">
    <property type="entry name" value="GAF"/>
</dbReference>
<dbReference type="PRINTS" id="PR01590">
    <property type="entry name" value="HTHFIS"/>
</dbReference>
<dbReference type="PANTHER" id="PTHR32071:SF77">
    <property type="entry name" value="TRANSCRIPTIONAL REGULATORY PROTEIN"/>
    <property type="match status" value="1"/>
</dbReference>
<protein>
    <submittedName>
        <fullName evidence="7">Sigma-54-dependent Fis family transcriptional regulator</fullName>
    </submittedName>
</protein>
<accession>A0A7M2H8B4</accession>
<keyword evidence="5" id="KW-0804">Transcription</keyword>
<dbReference type="Gene3D" id="3.40.50.300">
    <property type="entry name" value="P-loop containing nucleotide triphosphate hydrolases"/>
    <property type="match status" value="1"/>
</dbReference>
<dbReference type="CDD" id="cd00009">
    <property type="entry name" value="AAA"/>
    <property type="match status" value="1"/>
</dbReference>
<evidence type="ECO:0000256" key="3">
    <source>
        <dbReference type="ARBA" id="ARBA00023015"/>
    </source>
</evidence>
<dbReference type="SMART" id="SM00382">
    <property type="entry name" value="AAA"/>
    <property type="match status" value="1"/>
</dbReference>
<dbReference type="InterPro" id="IPR009057">
    <property type="entry name" value="Homeodomain-like_sf"/>
</dbReference>
<dbReference type="InterPro" id="IPR025943">
    <property type="entry name" value="Sigma_54_int_dom_ATP-bd_2"/>
</dbReference>
<dbReference type="FunFam" id="3.40.50.300:FF:000006">
    <property type="entry name" value="DNA-binding transcriptional regulator NtrC"/>
    <property type="match status" value="1"/>
</dbReference>
<feature type="domain" description="Sigma-54 factor interaction" evidence="6">
    <location>
        <begin position="318"/>
        <end position="553"/>
    </location>
</feature>
<sequence>MSSTLASHAAMPDADPERRILIARAHARSTGFGLEATHAADYQSLGTRALHELVDANQMLYKHALPVMETLHAQIANTESMVLLTDSGGVILHSLGDGDFADRARRVALAPGVSWAESSKGTNAIGTALAEARPAVVHADEHFLRANRTLTCSCAPISGPFGQVLGALDVSGDHRGFHKHTMALVRMSAQMIENHLFSTHFTDAALVRFHARPEFVGTLFEGMAAFAADGTFLAANRSGLFQLGLSPDALNRESFAALFGMPLGTALKEGADASGQLLTLTLPSRVLVFARMSLLAPPRRAQAARAPRSAATSALAALDTGDARMAAVLQRVDKVRGRDIPILVLGRTGTGKEWLARAIHRDSPRGAAPFVAVNCASIPESLIEAELFGYEDGAFTGARRRGSPGKLVQAHGGTLFLDEIGDMPLAQQVRLMRVLQERAVTPLGGAHAIPVDLRIICATHRDLRAMIAAGTFREDLYYRINALSVTLPALRERTDLPVLVERILTQQLAQAEQGEHGDAHPTRVAADVLALFQRHPWPGNLRQMVNVLRTAAIMAEGEDEIRVEHLPEDFEREPVFAQDRDAAPAFMPTTPMMPVMPAGTPERLRDREAAMIHQALARHGGNVSLAARELGLSRNTIYRRLKRS</sequence>
<dbReference type="Pfam" id="PF02954">
    <property type="entry name" value="HTH_8"/>
    <property type="match status" value="1"/>
</dbReference>
<keyword evidence="3" id="KW-0805">Transcription regulation</keyword>
<dbReference type="RefSeq" id="WP_193692233.1">
    <property type="nucleotide sequence ID" value="NZ_CP062804.1"/>
</dbReference>
<dbReference type="Gene3D" id="3.30.450.40">
    <property type="match status" value="1"/>
</dbReference>
<evidence type="ECO:0000256" key="1">
    <source>
        <dbReference type="ARBA" id="ARBA00022741"/>
    </source>
</evidence>
<dbReference type="PROSITE" id="PS50045">
    <property type="entry name" value="SIGMA54_INTERACT_4"/>
    <property type="match status" value="1"/>
</dbReference>
<evidence type="ECO:0000313" key="8">
    <source>
        <dbReference type="Proteomes" id="UP000397656"/>
    </source>
</evidence>
<evidence type="ECO:0000313" key="7">
    <source>
        <dbReference type="EMBL" id="QOT80519.1"/>
    </source>
</evidence>
<organism evidence="7 8">
    <name type="scientific">Cupriavidus basilensis</name>
    <dbReference type="NCBI Taxonomy" id="68895"/>
    <lineage>
        <taxon>Bacteria</taxon>
        <taxon>Pseudomonadati</taxon>
        <taxon>Pseudomonadota</taxon>
        <taxon>Betaproteobacteria</taxon>
        <taxon>Burkholderiales</taxon>
        <taxon>Burkholderiaceae</taxon>
        <taxon>Cupriavidus</taxon>
    </lineage>
</organism>
<dbReference type="InterPro" id="IPR002078">
    <property type="entry name" value="Sigma_54_int"/>
</dbReference>
<dbReference type="InterPro" id="IPR027417">
    <property type="entry name" value="P-loop_NTPase"/>
</dbReference>
<dbReference type="Proteomes" id="UP000397656">
    <property type="component" value="Chromosome 2"/>
</dbReference>
<dbReference type="AlphaFoldDB" id="A0A7M2H8B4"/>